<dbReference type="GO" id="GO:0044773">
    <property type="term" value="P:mitotic DNA damage checkpoint signaling"/>
    <property type="evidence" value="ECO:0007669"/>
    <property type="project" value="TreeGrafter"/>
</dbReference>
<keyword evidence="1 3" id="KW-0547">Nucleotide-binding</keyword>
<dbReference type="Gene3D" id="3.30.200.20">
    <property type="entry name" value="Phosphorylase Kinase, domain 1"/>
    <property type="match status" value="1"/>
</dbReference>
<dbReference type="InterPro" id="IPR017441">
    <property type="entry name" value="Protein_kinase_ATP_BS"/>
</dbReference>
<dbReference type="CDD" id="cd00180">
    <property type="entry name" value="PKc"/>
    <property type="match status" value="1"/>
</dbReference>
<evidence type="ECO:0000256" key="2">
    <source>
        <dbReference type="ARBA" id="ARBA00022840"/>
    </source>
</evidence>
<feature type="binding site" evidence="3">
    <location>
        <position position="24"/>
    </location>
    <ligand>
        <name>ATP</name>
        <dbReference type="ChEBI" id="CHEBI:30616"/>
    </ligand>
</feature>
<dbReference type="InterPro" id="IPR008271">
    <property type="entry name" value="Ser/Thr_kinase_AS"/>
</dbReference>
<dbReference type="InterPro" id="IPR011009">
    <property type="entry name" value="Kinase-like_dom_sf"/>
</dbReference>
<keyword evidence="6" id="KW-0808">Transferase</keyword>
<evidence type="ECO:0000313" key="7">
    <source>
        <dbReference type="Proteomes" id="UP000800040"/>
    </source>
</evidence>
<feature type="domain" description="Protein kinase" evidence="5">
    <location>
        <begin position="1"/>
        <end position="260"/>
    </location>
</feature>
<dbReference type="PROSITE" id="PS00108">
    <property type="entry name" value="PROTEIN_KINASE_ST"/>
    <property type="match status" value="1"/>
</dbReference>
<sequence>LGKGYSAVVEKVQHERTKKIFARKVLKFPRGRHRVQSEDRYHNEVDIIRSLRTHRHIVQLFATYTSKREGCLLLQPAADEGNLQEYLDSYADAAEQPAPRHTNFEKMTRVLEQAFGCLSSGLAYMHEKGIRHKDIKPQNILIHEGLVIYSDFGASKDTTKDGECTTEGLPDFLTRKYSPPEVLEHDKRNFAADVFSLGCVFLELLSGLACLPDHDRGEAQSFSDVMDSIHSQLIDAEIPPRLLFLLETIILMTMRDPAKR</sequence>
<dbReference type="PROSITE" id="PS00107">
    <property type="entry name" value="PROTEIN_KINASE_ATP"/>
    <property type="match status" value="1"/>
</dbReference>
<dbReference type="PROSITE" id="PS50011">
    <property type="entry name" value="PROTEIN_KINASE_DOM"/>
    <property type="match status" value="1"/>
</dbReference>
<evidence type="ECO:0000256" key="3">
    <source>
        <dbReference type="PROSITE-ProRule" id="PRU10141"/>
    </source>
</evidence>
<dbReference type="AlphaFoldDB" id="A0A6A5K454"/>
<feature type="non-terminal residue" evidence="6">
    <location>
        <position position="260"/>
    </location>
</feature>
<gene>
    <name evidence="6" type="ORF">BDW02DRAFT_480495</name>
</gene>
<dbReference type="OrthoDB" id="4062651at2759"/>
<dbReference type="GO" id="GO:0005634">
    <property type="term" value="C:nucleus"/>
    <property type="evidence" value="ECO:0007669"/>
    <property type="project" value="TreeGrafter"/>
</dbReference>
<comment type="similarity">
    <text evidence="4">Belongs to the protein kinase superfamily.</text>
</comment>
<feature type="non-terminal residue" evidence="6">
    <location>
        <position position="1"/>
    </location>
</feature>
<accession>A0A6A5K454</accession>
<reference evidence="6" key="1">
    <citation type="submission" date="2020-01" db="EMBL/GenBank/DDBJ databases">
        <authorList>
            <consortium name="DOE Joint Genome Institute"/>
            <person name="Haridas S."/>
            <person name="Albert R."/>
            <person name="Binder M."/>
            <person name="Bloem J."/>
            <person name="Labutti K."/>
            <person name="Salamov A."/>
            <person name="Andreopoulos B."/>
            <person name="Baker S.E."/>
            <person name="Barry K."/>
            <person name="Bills G."/>
            <person name="Bluhm B.H."/>
            <person name="Cannon C."/>
            <person name="Castanera R."/>
            <person name="Culley D.E."/>
            <person name="Daum C."/>
            <person name="Ezra D."/>
            <person name="Gonzalez J.B."/>
            <person name="Henrissat B."/>
            <person name="Kuo A."/>
            <person name="Liang C."/>
            <person name="Lipzen A."/>
            <person name="Lutzoni F."/>
            <person name="Magnuson J."/>
            <person name="Mondo S."/>
            <person name="Nolan M."/>
            <person name="Ohm R."/>
            <person name="Pangilinan J."/>
            <person name="Park H.-J."/>
            <person name="Ramirez L."/>
            <person name="Alfaro M."/>
            <person name="Sun H."/>
            <person name="Tritt A."/>
            <person name="Yoshinaga Y."/>
            <person name="Zwiers L.-H."/>
            <person name="Turgeon B.G."/>
            <person name="Goodwin S.B."/>
            <person name="Spatafora J.W."/>
            <person name="Crous P.W."/>
            <person name="Grigoriev I.V."/>
        </authorList>
    </citation>
    <scope>NUCLEOTIDE SEQUENCE</scope>
    <source>
        <strain evidence="6">P77</strain>
    </source>
</reference>
<keyword evidence="2 3" id="KW-0067">ATP-binding</keyword>
<dbReference type="GO" id="GO:0005524">
    <property type="term" value="F:ATP binding"/>
    <property type="evidence" value="ECO:0007669"/>
    <property type="project" value="UniProtKB-UniRule"/>
</dbReference>
<keyword evidence="4" id="KW-0723">Serine/threonine-protein kinase</keyword>
<dbReference type="Pfam" id="PF00069">
    <property type="entry name" value="Pkinase"/>
    <property type="match status" value="1"/>
</dbReference>
<evidence type="ECO:0000256" key="4">
    <source>
        <dbReference type="RuleBase" id="RU000304"/>
    </source>
</evidence>
<organism evidence="6 7">
    <name type="scientific">Decorospora gaudefroyi</name>
    <dbReference type="NCBI Taxonomy" id="184978"/>
    <lineage>
        <taxon>Eukaryota</taxon>
        <taxon>Fungi</taxon>
        <taxon>Dikarya</taxon>
        <taxon>Ascomycota</taxon>
        <taxon>Pezizomycotina</taxon>
        <taxon>Dothideomycetes</taxon>
        <taxon>Pleosporomycetidae</taxon>
        <taxon>Pleosporales</taxon>
        <taxon>Pleosporineae</taxon>
        <taxon>Pleosporaceae</taxon>
        <taxon>Decorospora</taxon>
    </lineage>
</organism>
<name>A0A6A5K454_9PLEO</name>
<dbReference type="GO" id="GO:0004674">
    <property type="term" value="F:protein serine/threonine kinase activity"/>
    <property type="evidence" value="ECO:0007669"/>
    <property type="project" value="UniProtKB-KW"/>
</dbReference>
<evidence type="ECO:0000256" key="1">
    <source>
        <dbReference type="ARBA" id="ARBA00022741"/>
    </source>
</evidence>
<evidence type="ECO:0000259" key="5">
    <source>
        <dbReference type="PROSITE" id="PS50011"/>
    </source>
</evidence>
<proteinExistence type="inferred from homology"/>
<dbReference type="Proteomes" id="UP000800040">
    <property type="component" value="Unassembled WGS sequence"/>
</dbReference>
<dbReference type="InterPro" id="IPR000719">
    <property type="entry name" value="Prot_kinase_dom"/>
</dbReference>
<dbReference type="PANTHER" id="PTHR44167:SF24">
    <property type="entry name" value="SERINE_THREONINE-PROTEIN KINASE CHK2"/>
    <property type="match status" value="1"/>
</dbReference>
<dbReference type="SUPFAM" id="SSF56112">
    <property type="entry name" value="Protein kinase-like (PK-like)"/>
    <property type="match status" value="1"/>
</dbReference>
<dbReference type="EMBL" id="ML975338">
    <property type="protein sequence ID" value="KAF1832455.1"/>
    <property type="molecule type" value="Genomic_DNA"/>
</dbReference>
<dbReference type="Gene3D" id="1.10.510.10">
    <property type="entry name" value="Transferase(Phosphotransferase) domain 1"/>
    <property type="match status" value="1"/>
</dbReference>
<keyword evidence="7" id="KW-1185">Reference proteome</keyword>
<dbReference type="SMART" id="SM00220">
    <property type="entry name" value="S_TKc"/>
    <property type="match status" value="1"/>
</dbReference>
<keyword evidence="6" id="KW-0418">Kinase</keyword>
<dbReference type="PANTHER" id="PTHR44167">
    <property type="entry name" value="OVARIAN-SPECIFIC SERINE/THREONINE-PROTEIN KINASE LOK-RELATED"/>
    <property type="match status" value="1"/>
</dbReference>
<protein>
    <submittedName>
        <fullName evidence="6">Kinase-like protein</fullName>
    </submittedName>
</protein>
<evidence type="ECO:0000313" key="6">
    <source>
        <dbReference type="EMBL" id="KAF1832455.1"/>
    </source>
</evidence>